<dbReference type="GO" id="GO:0005524">
    <property type="term" value="F:ATP binding"/>
    <property type="evidence" value="ECO:0007669"/>
    <property type="project" value="UniProtKB-KW"/>
</dbReference>
<dbReference type="RefSeq" id="WP_244678647.1">
    <property type="nucleotide sequence ID" value="NZ_CP095048.1"/>
</dbReference>
<dbReference type="Pfam" id="PF13589">
    <property type="entry name" value="HATPase_c_3"/>
    <property type="match status" value="1"/>
</dbReference>
<proteinExistence type="predicted"/>
<dbReference type="KEGG" id="hcu:MUN79_29440"/>
<keyword evidence="2" id="KW-0547">Nucleotide-binding</keyword>
<feature type="compositionally biased region" description="Polar residues" evidence="1">
    <location>
        <begin position="428"/>
        <end position="438"/>
    </location>
</feature>
<dbReference type="SUPFAM" id="SSF55874">
    <property type="entry name" value="ATPase domain of HSP90 chaperone/DNA topoisomerase II/histidine kinase"/>
    <property type="match status" value="1"/>
</dbReference>
<keyword evidence="2" id="KW-0067">ATP-binding</keyword>
<feature type="region of interest" description="Disordered" evidence="1">
    <location>
        <begin position="347"/>
        <end position="444"/>
    </location>
</feature>
<dbReference type="Proteomes" id="UP000831796">
    <property type="component" value="Plasmid unnamed2"/>
</dbReference>
<keyword evidence="3" id="KW-1185">Reference proteome</keyword>
<dbReference type="InterPro" id="IPR036890">
    <property type="entry name" value="HATPase_C_sf"/>
</dbReference>
<dbReference type="Gene3D" id="3.30.565.10">
    <property type="entry name" value="Histidine kinase-like ATPase, C-terminal domain"/>
    <property type="match status" value="1"/>
</dbReference>
<sequence>MSNTVGITPGVGIIGIFQFVKYKSWFALAEYVDNAIDSYLKNREALDKTQEGYRLLIDIDINVEENYIRITDNAAGISGDDLERALRMAVRPPVRTGLSEFGMGMKAASCWFSPKWYIETQALGEDVRRKVIFDVNQIVENETSELDTNPVPSPLGAHFTNIHLGEVFSMPTQSAIAKIREHLTSIYRDFIREDKFMSRVVITVNAKPLKYKAPSVLVMHPYADKSAEPIEWRKELDFTCAGGQRVTGFAAIYPTAKTKEAGFALLRRGRVVEGSFDEPYRPTKIFGTPGSFYSQRIYGELHLDDFAASFTKDGVKWEDAEEDFLVRLKAAMKGPGIDLLKQANGMRMKESSAGGSGNGQNGSAGGGKGGTQPSGNGSPGNGGASGGNGGSPEPGGQDGGTSGNAGSNTQGAGGGSSGGQASPGALHQSLSRPSQSRFGHSMLL</sequence>
<evidence type="ECO:0000313" key="3">
    <source>
        <dbReference type="Proteomes" id="UP000831796"/>
    </source>
</evidence>
<protein>
    <submittedName>
        <fullName evidence="2">ATP-binding protein</fullName>
    </submittedName>
</protein>
<evidence type="ECO:0000256" key="1">
    <source>
        <dbReference type="SAM" id="MobiDB-lite"/>
    </source>
</evidence>
<keyword evidence="2" id="KW-0614">Plasmid</keyword>
<gene>
    <name evidence="2" type="ORF">MUN79_29440</name>
</gene>
<geneLocation type="plasmid" evidence="2 3">
    <name>unnamed2</name>
</geneLocation>
<feature type="compositionally biased region" description="Gly residues" evidence="1">
    <location>
        <begin position="354"/>
        <end position="403"/>
    </location>
</feature>
<accession>A0A8T9QCI8</accession>
<evidence type="ECO:0000313" key="2">
    <source>
        <dbReference type="EMBL" id="UOQ75314.1"/>
    </source>
</evidence>
<organism evidence="2 3">
    <name type="scientific">Hymenobacter cellulosilyticus</name>
    <dbReference type="NCBI Taxonomy" id="2932248"/>
    <lineage>
        <taxon>Bacteria</taxon>
        <taxon>Pseudomonadati</taxon>
        <taxon>Bacteroidota</taxon>
        <taxon>Cytophagia</taxon>
        <taxon>Cytophagales</taxon>
        <taxon>Hymenobacteraceae</taxon>
        <taxon>Hymenobacter</taxon>
    </lineage>
</organism>
<dbReference type="EMBL" id="CP095048">
    <property type="protein sequence ID" value="UOQ75314.1"/>
    <property type="molecule type" value="Genomic_DNA"/>
</dbReference>
<reference evidence="2" key="1">
    <citation type="submission" date="2022-04" db="EMBL/GenBank/DDBJ databases">
        <title>Hymenobacter sp. isolated from the air.</title>
        <authorList>
            <person name="Won M."/>
            <person name="Lee C.-M."/>
            <person name="Woen H.-Y."/>
            <person name="Kwon S.-W."/>
        </authorList>
    </citation>
    <scope>NUCLEOTIDE SEQUENCE</scope>
    <source>
        <strain evidence="2">5116S-3</strain>
        <plasmid evidence="2">unnamed2</plasmid>
    </source>
</reference>
<name>A0A8T9QCI8_9BACT</name>
<dbReference type="AlphaFoldDB" id="A0A8T9QCI8"/>